<accession>A0A543GGC9</accession>
<keyword evidence="3" id="KW-1185">Reference proteome</keyword>
<organism evidence="2 3">
    <name type="scientific">Pseudonocardia cypriaca</name>
    <dbReference type="NCBI Taxonomy" id="882449"/>
    <lineage>
        <taxon>Bacteria</taxon>
        <taxon>Bacillati</taxon>
        <taxon>Actinomycetota</taxon>
        <taxon>Actinomycetes</taxon>
        <taxon>Pseudonocardiales</taxon>
        <taxon>Pseudonocardiaceae</taxon>
        <taxon>Pseudonocardia</taxon>
    </lineage>
</organism>
<dbReference type="SUPFAM" id="SSF55729">
    <property type="entry name" value="Acyl-CoA N-acyltransferases (Nat)"/>
    <property type="match status" value="1"/>
</dbReference>
<gene>
    <name evidence="2" type="ORF">FB388_2535</name>
</gene>
<dbReference type="RefSeq" id="WP_142100532.1">
    <property type="nucleotide sequence ID" value="NZ_VFPH01000001.1"/>
</dbReference>
<protein>
    <recommendedName>
        <fullName evidence="1">N-acetyltransferase domain-containing protein</fullName>
    </recommendedName>
</protein>
<evidence type="ECO:0000313" key="3">
    <source>
        <dbReference type="Proteomes" id="UP000319818"/>
    </source>
</evidence>
<dbReference type="AlphaFoldDB" id="A0A543GGC9"/>
<dbReference type="OrthoDB" id="3239945at2"/>
<dbReference type="Proteomes" id="UP000319818">
    <property type="component" value="Unassembled WGS sequence"/>
</dbReference>
<dbReference type="InterPro" id="IPR000182">
    <property type="entry name" value="GNAT_dom"/>
</dbReference>
<evidence type="ECO:0000259" key="1">
    <source>
        <dbReference type="Pfam" id="PF00583"/>
    </source>
</evidence>
<sequence length="200" mass="21873">MSTDERGKARAKGALDVRELCAKTWGDFERVLGSNGGARGCWCMHWRLSISEWMEGKGEGNRRAMKRLASRRPAPGVLVYDGDEPVAWCAMGPRSSFPRVERSPVLAGIDDEPVCAIPCIFVRRQYRGAGLLPAVLDAVCDHAATLDHRIVEGYPVEPRSGRRAGSDTAMTGVASAFLDAGFTEVARRKADRPIMRRSLG</sequence>
<feature type="domain" description="N-acetyltransferase" evidence="1">
    <location>
        <begin position="51"/>
        <end position="146"/>
    </location>
</feature>
<reference evidence="2 3" key="1">
    <citation type="submission" date="2019-06" db="EMBL/GenBank/DDBJ databases">
        <title>Sequencing the genomes of 1000 actinobacteria strains.</title>
        <authorList>
            <person name="Klenk H.-P."/>
        </authorList>
    </citation>
    <scope>NUCLEOTIDE SEQUENCE [LARGE SCALE GENOMIC DNA]</scope>
    <source>
        <strain evidence="2 3">DSM 45511</strain>
    </source>
</reference>
<evidence type="ECO:0000313" key="2">
    <source>
        <dbReference type="EMBL" id="TQM45142.1"/>
    </source>
</evidence>
<comment type="caution">
    <text evidence="2">The sequence shown here is derived from an EMBL/GenBank/DDBJ whole genome shotgun (WGS) entry which is preliminary data.</text>
</comment>
<proteinExistence type="predicted"/>
<dbReference type="Gene3D" id="3.40.630.30">
    <property type="match status" value="1"/>
</dbReference>
<dbReference type="InterPro" id="IPR016181">
    <property type="entry name" value="Acyl_CoA_acyltransferase"/>
</dbReference>
<dbReference type="EMBL" id="VFPH01000001">
    <property type="protein sequence ID" value="TQM45142.1"/>
    <property type="molecule type" value="Genomic_DNA"/>
</dbReference>
<dbReference type="Pfam" id="PF00583">
    <property type="entry name" value="Acetyltransf_1"/>
    <property type="match status" value="1"/>
</dbReference>
<dbReference type="GO" id="GO:0016747">
    <property type="term" value="F:acyltransferase activity, transferring groups other than amino-acyl groups"/>
    <property type="evidence" value="ECO:0007669"/>
    <property type="project" value="InterPro"/>
</dbReference>
<name>A0A543GGC9_9PSEU</name>